<protein>
    <submittedName>
        <fullName evidence="1">Uncharacterized protein</fullName>
    </submittedName>
</protein>
<accession>A0AAW1S437</accession>
<dbReference type="AlphaFoldDB" id="A0AAW1S437"/>
<name>A0AAW1S437_9CHLO</name>
<evidence type="ECO:0000313" key="1">
    <source>
        <dbReference type="EMBL" id="KAK9840426.1"/>
    </source>
</evidence>
<proteinExistence type="predicted"/>
<keyword evidence="2" id="KW-1185">Reference proteome</keyword>
<organism evidence="1 2">
    <name type="scientific">Apatococcus lobatus</name>
    <dbReference type="NCBI Taxonomy" id="904363"/>
    <lineage>
        <taxon>Eukaryota</taxon>
        <taxon>Viridiplantae</taxon>
        <taxon>Chlorophyta</taxon>
        <taxon>core chlorophytes</taxon>
        <taxon>Trebouxiophyceae</taxon>
        <taxon>Chlorellales</taxon>
        <taxon>Chlorellaceae</taxon>
        <taxon>Apatococcus</taxon>
    </lineage>
</organism>
<gene>
    <name evidence="1" type="ORF">WJX74_009749</name>
</gene>
<evidence type="ECO:0000313" key="2">
    <source>
        <dbReference type="Proteomes" id="UP001438707"/>
    </source>
</evidence>
<sequence>MIGNGLLVQVLPRGQRAAVRWLRHTIRPWRSNLVFTRRPLWWLPRENTTGSTPLWGHGTTLLTHFTDIQVICRHC</sequence>
<dbReference type="EMBL" id="JALJOS010000004">
    <property type="protein sequence ID" value="KAK9840426.1"/>
    <property type="molecule type" value="Genomic_DNA"/>
</dbReference>
<reference evidence="1 2" key="1">
    <citation type="journal article" date="2024" name="Nat. Commun.">
        <title>Phylogenomics reveals the evolutionary origins of lichenization in chlorophyte algae.</title>
        <authorList>
            <person name="Puginier C."/>
            <person name="Libourel C."/>
            <person name="Otte J."/>
            <person name="Skaloud P."/>
            <person name="Haon M."/>
            <person name="Grisel S."/>
            <person name="Petersen M."/>
            <person name="Berrin J.G."/>
            <person name="Delaux P.M."/>
            <person name="Dal Grande F."/>
            <person name="Keller J."/>
        </authorList>
    </citation>
    <scope>NUCLEOTIDE SEQUENCE [LARGE SCALE GENOMIC DNA]</scope>
    <source>
        <strain evidence="1 2">SAG 2145</strain>
    </source>
</reference>
<dbReference type="Proteomes" id="UP001438707">
    <property type="component" value="Unassembled WGS sequence"/>
</dbReference>
<comment type="caution">
    <text evidence="1">The sequence shown here is derived from an EMBL/GenBank/DDBJ whole genome shotgun (WGS) entry which is preliminary data.</text>
</comment>